<dbReference type="OrthoDB" id="9778912at2"/>
<evidence type="ECO:0000256" key="6">
    <source>
        <dbReference type="ARBA" id="ARBA00022630"/>
    </source>
</evidence>
<organism evidence="13 14">
    <name type="scientific">Bacillus mesophilum</name>
    <dbReference type="NCBI Taxonomy" id="1071718"/>
    <lineage>
        <taxon>Bacteria</taxon>
        <taxon>Bacillati</taxon>
        <taxon>Bacillota</taxon>
        <taxon>Bacilli</taxon>
        <taxon>Bacillales</taxon>
        <taxon>Bacillaceae</taxon>
        <taxon>Bacillus</taxon>
    </lineage>
</organism>
<evidence type="ECO:0000256" key="1">
    <source>
        <dbReference type="ARBA" id="ARBA00001917"/>
    </source>
</evidence>
<comment type="similarity">
    <text evidence="3">Belongs to the nitronate monooxygenase family. NMO class I subfamily.</text>
</comment>
<keyword evidence="5" id="KW-0216">Detoxification</keyword>
<dbReference type="Pfam" id="PF03060">
    <property type="entry name" value="NMO"/>
    <property type="match status" value="1"/>
</dbReference>
<accession>A0A7V7RKC3</accession>
<evidence type="ECO:0000256" key="4">
    <source>
        <dbReference type="ARBA" id="ARBA00013457"/>
    </source>
</evidence>
<name>A0A7V7RKC3_9BACI</name>
<dbReference type="PANTHER" id="PTHR42747">
    <property type="entry name" value="NITRONATE MONOOXYGENASE-RELATED"/>
    <property type="match status" value="1"/>
</dbReference>
<keyword evidence="14" id="KW-1185">Reference proteome</keyword>
<dbReference type="InterPro" id="IPR004136">
    <property type="entry name" value="NMO"/>
</dbReference>
<evidence type="ECO:0000256" key="9">
    <source>
        <dbReference type="ARBA" id="ARBA00023002"/>
    </source>
</evidence>
<dbReference type="SUPFAM" id="SSF51412">
    <property type="entry name" value="Inosine monophosphate dehydrogenase (IMPDH)"/>
    <property type="match status" value="1"/>
</dbReference>
<keyword evidence="9" id="KW-0560">Oxidoreductase</keyword>
<proteinExistence type="inferred from homology"/>
<evidence type="ECO:0000256" key="12">
    <source>
        <dbReference type="ARBA" id="ARBA00049401"/>
    </source>
</evidence>
<dbReference type="GO" id="GO:0000166">
    <property type="term" value="F:nucleotide binding"/>
    <property type="evidence" value="ECO:0007669"/>
    <property type="project" value="UniProtKB-KW"/>
</dbReference>
<dbReference type="GO" id="GO:0009636">
    <property type="term" value="P:response to toxic substance"/>
    <property type="evidence" value="ECO:0007669"/>
    <property type="project" value="UniProtKB-KW"/>
</dbReference>
<sequence>MSRYRNQLTELLQIRYPILQAGMAGGVTTDHLVGAVSEFGGLGQIGAGYMQPEEITLMINRVRERTAKPFAVNLFVMDNFPIPSIEELKLAAAELETFEPELNVEQLRRKMEVNSKWVFENQVEELLKEKVPIVSFTFGIPGKEIVRELKKNAAVLIGTATTVKDALRLEASGMDAIVIQGEEAGGHRGTFHGEQDELIPVHDLVAQIVPKLRIPIIAAGGIMNGESIQNVLGSGAQGVQLGTAFLTCEESGAAPAYKDILINGKEETVLTRAFSGKLARGIHNQFIAEMEKKPVLPFPYQNTLTGNLRKKAAEQGNAQSMSLWAGVNYQMAERQTVGNLMENIVGSMKNNLI</sequence>
<dbReference type="GO" id="GO:0018580">
    <property type="term" value="F:nitronate monooxygenase activity"/>
    <property type="evidence" value="ECO:0007669"/>
    <property type="project" value="InterPro"/>
</dbReference>
<evidence type="ECO:0000256" key="3">
    <source>
        <dbReference type="ARBA" id="ARBA00009881"/>
    </source>
</evidence>
<evidence type="ECO:0000313" key="13">
    <source>
        <dbReference type="EMBL" id="KAB2331668.1"/>
    </source>
</evidence>
<dbReference type="RefSeq" id="WP_151574552.1">
    <property type="nucleotide sequence ID" value="NZ_WBOT01000004.1"/>
</dbReference>
<dbReference type="FunFam" id="3.20.20.70:FF:000154">
    <property type="entry name" value="Probable nitronate monooxygenase"/>
    <property type="match status" value="1"/>
</dbReference>
<dbReference type="AlphaFoldDB" id="A0A7V7RKC3"/>
<keyword evidence="8" id="KW-0547">Nucleotide-binding</keyword>
<dbReference type="PANTHER" id="PTHR42747:SF3">
    <property type="entry name" value="NITRONATE MONOOXYGENASE-RELATED"/>
    <property type="match status" value="1"/>
</dbReference>
<evidence type="ECO:0000256" key="7">
    <source>
        <dbReference type="ARBA" id="ARBA00022643"/>
    </source>
</evidence>
<reference evidence="13 14" key="1">
    <citation type="journal article" date="2014" name="Arch. Microbiol.">
        <title>Bacillus mesophilum sp. nov., strain IITR-54T, a novel 4-chlorobiphenyl dechlorinating bacterium.</title>
        <authorList>
            <person name="Manickam N."/>
            <person name="Singh N.K."/>
            <person name="Bajaj A."/>
            <person name="Kumar R.M."/>
            <person name="Kaur G."/>
            <person name="Kaur N."/>
            <person name="Bala M."/>
            <person name="Kumar A."/>
            <person name="Mayilraj S."/>
        </authorList>
    </citation>
    <scope>NUCLEOTIDE SEQUENCE [LARGE SCALE GENOMIC DNA]</scope>
    <source>
        <strain evidence="13 14">IITR-54</strain>
    </source>
</reference>
<comment type="function">
    <text evidence="2">Nitronate monooxygenase that uses molecular oxygen to catalyze the oxidative denitrification of alkyl nitronates. Acts on propionate 3-nitronate (P3N), the presumed physiological substrate. Probably functions in the detoxification of P3N, a metabolic poison produced by plants and fungi as a defense mechanism.</text>
</comment>
<keyword evidence="7" id="KW-0288">FMN</keyword>
<comment type="caution">
    <text evidence="13">The sequence shown here is derived from an EMBL/GenBank/DDBJ whole genome shotgun (WGS) entry which is preliminary data.</text>
</comment>
<comment type="cofactor">
    <cofactor evidence="1">
        <name>FMN</name>
        <dbReference type="ChEBI" id="CHEBI:58210"/>
    </cofactor>
</comment>
<gene>
    <name evidence="13" type="ORF">F7732_13390</name>
</gene>
<evidence type="ECO:0000256" key="5">
    <source>
        <dbReference type="ARBA" id="ARBA00022575"/>
    </source>
</evidence>
<dbReference type="CDD" id="cd04730">
    <property type="entry name" value="NPD_like"/>
    <property type="match status" value="1"/>
</dbReference>
<evidence type="ECO:0000256" key="10">
    <source>
        <dbReference type="ARBA" id="ARBA00023033"/>
    </source>
</evidence>
<evidence type="ECO:0000313" key="14">
    <source>
        <dbReference type="Proteomes" id="UP000441354"/>
    </source>
</evidence>
<dbReference type="Proteomes" id="UP000441354">
    <property type="component" value="Unassembled WGS sequence"/>
</dbReference>
<keyword evidence="6" id="KW-0285">Flavoprotein</keyword>
<keyword evidence="10 13" id="KW-0503">Monooxygenase</keyword>
<dbReference type="EMBL" id="WBOT01000004">
    <property type="protein sequence ID" value="KAB2331668.1"/>
    <property type="molecule type" value="Genomic_DNA"/>
</dbReference>
<dbReference type="Gene3D" id="3.20.20.70">
    <property type="entry name" value="Aldolase class I"/>
    <property type="match status" value="1"/>
</dbReference>
<evidence type="ECO:0000256" key="2">
    <source>
        <dbReference type="ARBA" id="ARBA00003535"/>
    </source>
</evidence>
<dbReference type="InterPro" id="IPR013785">
    <property type="entry name" value="Aldolase_TIM"/>
</dbReference>
<protein>
    <recommendedName>
        <fullName evidence="4">Probable nitronate monooxygenase</fullName>
    </recommendedName>
    <alternativeName>
        <fullName evidence="11">Propionate 3-nitronate monooxygenase</fullName>
    </alternativeName>
</protein>
<evidence type="ECO:0000256" key="8">
    <source>
        <dbReference type="ARBA" id="ARBA00022741"/>
    </source>
</evidence>
<comment type="catalytic activity">
    <reaction evidence="12">
        <text>3 propionate 3-nitronate + 3 O2 + H2O = 3 3-oxopropanoate + 2 nitrate + nitrite + H2O2 + 3 H(+)</text>
        <dbReference type="Rhea" id="RHEA:57332"/>
        <dbReference type="ChEBI" id="CHEBI:15377"/>
        <dbReference type="ChEBI" id="CHEBI:15378"/>
        <dbReference type="ChEBI" id="CHEBI:15379"/>
        <dbReference type="ChEBI" id="CHEBI:16240"/>
        <dbReference type="ChEBI" id="CHEBI:16301"/>
        <dbReference type="ChEBI" id="CHEBI:17632"/>
        <dbReference type="ChEBI" id="CHEBI:33190"/>
        <dbReference type="ChEBI" id="CHEBI:136067"/>
    </reaction>
</comment>
<evidence type="ECO:0000256" key="11">
    <source>
        <dbReference type="ARBA" id="ARBA00031155"/>
    </source>
</evidence>